<protein>
    <recommendedName>
        <fullName evidence="5">Protochlorophyllide reductase</fullName>
    </recommendedName>
</protein>
<reference evidence="2" key="1">
    <citation type="submission" date="2021-01" db="EMBL/GenBank/DDBJ databases">
        <authorList>
            <person name="Corre E."/>
            <person name="Pelletier E."/>
            <person name="Niang G."/>
            <person name="Scheremetjew M."/>
            <person name="Finn R."/>
            <person name="Kale V."/>
            <person name="Holt S."/>
            <person name="Cochrane G."/>
            <person name="Meng A."/>
            <person name="Brown T."/>
            <person name="Cohen L."/>
        </authorList>
    </citation>
    <scope>NUCLEOTIDE SEQUENCE</scope>
    <source>
        <strain evidence="2">CCMP1756</strain>
    </source>
</reference>
<proteinExistence type="predicted"/>
<dbReference type="Proteomes" id="UP000789595">
    <property type="component" value="Unassembled WGS sequence"/>
</dbReference>
<evidence type="ECO:0000256" key="1">
    <source>
        <dbReference type="ARBA" id="ARBA00023002"/>
    </source>
</evidence>
<evidence type="ECO:0000313" key="3">
    <source>
        <dbReference type="EMBL" id="CAH0370438.1"/>
    </source>
</evidence>
<dbReference type="PRINTS" id="PR00081">
    <property type="entry name" value="GDHRDH"/>
</dbReference>
<name>A0A7S4A7V3_9STRA</name>
<gene>
    <name evidence="2" type="ORF">PCAL00307_LOCUS22091</name>
    <name evidence="3" type="ORF">PECAL_3P03260</name>
</gene>
<keyword evidence="4" id="KW-1185">Reference proteome</keyword>
<dbReference type="PANTHER" id="PTHR43157:SF31">
    <property type="entry name" value="PHOSPHATIDYLINOSITOL-GLYCAN BIOSYNTHESIS CLASS F PROTEIN"/>
    <property type="match status" value="1"/>
</dbReference>
<dbReference type="InterPro" id="IPR002347">
    <property type="entry name" value="SDR_fam"/>
</dbReference>
<organism evidence="2">
    <name type="scientific">Pelagomonas calceolata</name>
    <dbReference type="NCBI Taxonomy" id="35677"/>
    <lineage>
        <taxon>Eukaryota</taxon>
        <taxon>Sar</taxon>
        <taxon>Stramenopiles</taxon>
        <taxon>Ochrophyta</taxon>
        <taxon>Pelagophyceae</taxon>
        <taxon>Pelagomonadales</taxon>
        <taxon>Pelagomonadaceae</taxon>
        <taxon>Pelagomonas</taxon>
    </lineage>
</organism>
<dbReference type="InterPro" id="IPR036291">
    <property type="entry name" value="NAD(P)-bd_dom_sf"/>
</dbReference>
<evidence type="ECO:0008006" key="5">
    <source>
        <dbReference type="Google" id="ProtNLM"/>
    </source>
</evidence>
<dbReference type="Gene3D" id="3.40.50.720">
    <property type="entry name" value="NAD(P)-binding Rossmann-like Domain"/>
    <property type="match status" value="1"/>
</dbReference>
<dbReference type="EMBL" id="HBIW01025619">
    <property type="protein sequence ID" value="CAE0706640.1"/>
    <property type="molecule type" value="Transcribed_RNA"/>
</dbReference>
<dbReference type="PANTHER" id="PTHR43157">
    <property type="entry name" value="PHOSPHATIDYLINOSITOL-GLYCAN BIOSYNTHESIS CLASS F PROTEIN-RELATED"/>
    <property type="match status" value="1"/>
</dbReference>
<sequence length="340" mass="35717">MGNSAYVPPVKESIIYPTFEAEQGSLAGKAYAVTGCTTGTGLVVAKLFAKKGAARVFLLNRPSPRAEAALAAVQAVAAEECIVTHVDCDLADFDSVRQAAAQVAAETKESGLDVLANNAGVMALADRATKDGYDIQMQTNHLSHFLLTRELHPALQKAVELRGEARIVNHSSFARNGPPGTKLTAENCKLYLGKNGGDLGGDGASMICGGARWVRYAYTKLANVCFTLALHDKLGDSGVKALCAAPGLVATELQATTARDGGMGSGTWFMRWSQSPEDGAVPLLHCCLSSAVSSGELWEPKGVTGPPVLKDPLEKVCLEADRDALWAASEAAVGEWDLDL</sequence>
<evidence type="ECO:0000313" key="2">
    <source>
        <dbReference type="EMBL" id="CAE0706640.1"/>
    </source>
</evidence>
<dbReference type="GO" id="GO:0016491">
    <property type="term" value="F:oxidoreductase activity"/>
    <property type="evidence" value="ECO:0007669"/>
    <property type="project" value="UniProtKB-KW"/>
</dbReference>
<dbReference type="AlphaFoldDB" id="A0A7S4A7V3"/>
<dbReference type="EMBL" id="CAKKNE010000003">
    <property type="protein sequence ID" value="CAH0370438.1"/>
    <property type="molecule type" value="Genomic_DNA"/>
</dbReference>
<dbReference type="Pfam" id="PF00106">
    <property type="entry name" value="adh_short"/>
    <property type="match status" value="1"/>
</dbReference>
<evidence type="ECO:0000313" key="4">
    <source>
        <dbReference type="Proteomes" id="UP000789595"/>
    </source>
</evidence>
<reference evidence="3" key="2">
    <citation type="submission" date="2021-11" db="EMBL/GenBank/DDBJ databases">
        <authorList>
            <consortium name="Genoscope - CEA"/>
            <person name="William W."/>
        </authorList>
    </citation>
    <scope>NUCLEOTIDE SEQUENCE</scope>
</reference>
<accession>A0A7S4A7V3</accession>
<keyword evidence="1" id="KW-0560">Oxidoreductase</keyword>
<dbReference type="OrthoDB" id="10265294at2759"/>
<dbReference type="SUPFAM" id="SSF51735">
    <property type="entry name" value="NAD(P)-binding Rossmann-fold domains"/>
    <property type="match status" value="1"/>
</dbReference>